<keyword evidence="5" id="KW-0479">Metal-binding</keyword>
<dbReference type="EMBL" id="JARPOI010000006">
    <property type="protein sequence ID" value="KAJ9178229.1"/>
    <property type="molecule type" value="Genomic_DNA"/>
</dbReference>
<keyword evidence="10" id="KW-1133">Transmembrane helix</keyword>
<keyword evidence="4" id="KW-0349">Heme</keyword>
<evidence type="ECO:0000256" key="1">
    <source>
        <dbReference type="ARBA" id="ARBA00001971"/>
    </source>
</evidence>
<keyword evidence="12" id="KW-1185">Reference proteome</keyword>
<reference evidence="11" key="1">
    <citation type="journal article" date="2023" name="Plant Biotechnol. J.">
        <title>Chromosome-level wild Hevea brasiliensis genome provides new tools for genomic-assisted breeding and valuable loci to elevate rubber yield.</title>
        <authorList>
            <person name="Cheng H."/>
            <person name="Song X."/>
            <person name="Hu Y."/>
            <person name="Wu T."/>
            <person name="Yang Q."/>
            <person name="An Z."/>
            <person name="Feng S."/>
            <person name="Deng Z."/>
            <person name="Wu W."/>
            <person name="Zeng X."/>
            <person name="Tu M."/>
            <person name="Wang X."/>
            <person name="Huang H."/>
        </authorList>
    </citation>
    <scope>NUCLEOTIDE SEQUENCE</scope>
    <source>
        <strain evidence="11">MT/VB/25A 57/8</strain>
    </source>
</reference>
<keyword evidence="10" id="KW-0812">Transmembrane</keyword>
<keyword evidence="9 10" id="KW-0472">Membrane</keyword>
<comment type="subcellular location">
    <subcellularLocation>
        <location evidence="2">Membrane</location>
    </subcellularLocation>
</comment>
<dbReference type="Proteomes" id="UP001174677">
    <property type="component" value="Chromosome 6"/>
</dbReference>
<dbReference type="InterPro" id="IPR036396">
    <property type="entry name" value="Cyt_P450_sf"/>
</dbReference>
<evidence type="ECO:0000313" key="12">
    <source>
        <dbReference type="Proteomes" id="UP001174677"/>
    </source>
</evidence>
<evidence type="ECO:0000256" key="7">
    <source>
        <dbReference type="ARBA" id="ARBA00023004"/>
    </source>
</evidence>
<organism evidence="11 12">
    <name type="scientific">Hevea brasiliensis</name>
    <name type="common">Para rubber tree</name>
    <name type="synonym">Siphonia brasiliensis</name>
    <dbReference type="NCBI Taxonomy" id="3981"/>
    <lineage>
        <taxon>Eukaryota</taxon>
        <taxon>Viridiplantae</taxon>
        <taxon>Streptophyta</taxon>
        <taxon>Embryophyta</taxon>
        <taxon>Tracheophyta</taxon>
        <taxon>Spermatophyta</taxon>
        <taxon>Magnoliopsida</taxon>
        <taxon>eudicotyledons</taxon>
        <taxon>Gunneridae</taxon>
        <taxon>Pentapetalae</taxon>
        <taxon>rosids</taxon>
        <taxon>fabids</taxon>
        <taxon>Malpighiales</taxon>
        <taxon>Euphorbiaceae</taxon>
        <taxon>Crotonoideae</taxon>
        <taxon>Micrandreae</taxon>
        <taxon>Hevea</taxon>
    </lineage>
</organism>
<dbReference type="Gene3D" id="1.10.630.10">
    <property type="entry name" value="Cytochrome P450"/>
    <property type="match status" value="1"/>
</dbReference>
<accession>A0ABQ9MD81</accession>
<evidence type="ECO:0000256" key="3">
    <source>
        <dbReference type="ARBA" id="ARBA00010617"/>
    </source>
</evidence>
<dbReference type="InterPro" id="IPR002401">
    <property type="entry name" value="Cyt_P450_E_grp-I"/>
</dbReference>
<evidence type="ECO:0000256" key="6">
    <source>
        <dbReference type="ARBA" id="ARBA00023002"/>
    </source>
</evidence>
<evidence type="ECO:0000256" key="8">
    <source>
        <dbReference type="ARBA" id="ARBA00023033"/>
    </source>
</evidence>
<evidence type="ECO:0000256" key="4">
    <source>
        <dbReference type="ARBA" id="ARBA00022617"/>
    </source>
</evidence>
<dbReference type="PRINTS" id="PR00463">
    <property type="entry name" value="EP450I"/>
</dbReference>
<evidence type="ECO:0000256" key="9">
    <source>
        <dbReference type="ARBA" id="ARBA00023136"/>
    </source>
</evidence>
<dbReference type="Pfam" id="PF00067">
    <property type="entry name" value="p450"/>
    <property type="match status" value="1"/>
</dbReference>
<comment type="caution">
    <text evidence="11">The sequence shown here is derived from an EMBL/GenBank/DDBJ whole genome shotgun (WGS) entry which is preliminary data.</text>
</comment>
<dbReference type="SUPFAM" id="SSF48264">
    <property type="entry name" value="Cytochrome P450"/>
    <property type="match status" value="1"/>
</dbReference>
<dbReference type="PANTHER" id="PTHR47943:SF8">
    <property type="entry name" value="CYTOCHROME P450"/>
    <property type="match status" value="1"/>
</dbReference>
<dbReference type="PANTHER" id="PTHR47943">
    <property type="entry name" value="CYTOCHROME P450 93A3-LIKE"/>
    <property type="match status" value="1"/>
</dbReference>
<comment type="cofactor">
    <cofactor evidence="1">
        <name>heme</name>
        <dbReference type="ChEBI" id="CHEBI:30413"/>
    </cofactor>
</comment>
<dbReference type="PRINTS" id="PR00385">
    <property type="entry name" value="P450"/>
</dbReference>
<dbReference type="InterPro" id="IPR001128">
    <property type="entry name" value="Cyt_P450"/>
</dbReference>
<dbReference type="CDD" id="cd20655">
    <property type="entry name" value="CYP93"/>
    <property type="match status" value="1"/>
</dbReference>
<comment type="similarity">
    <text evidence="3">Belongs to the cytochrome P450 family.</text>
</comment>
<keyword evidence="8" id="KW-0503">Monooxygenase</keyword>
<sequence>MILEDLIFYAIVFVLSYFLLSKILYNKLYGHLPPSPLALPIIGHLHLLDPLMHQALHKLSSRYGPLMYLRLGSVQSLVVSNPEMAKEFLKTHDRTFSYRIFNQAIDYLTYNAATPLAPYGSLWIFIKKLSISELLGSHTLNKFLPIRNQELHSFLGLVFDKAKAGESINVTKEILRFTNSIISQMILSTRRSLEADEEEEAIKLVREVTEVFGQFNVSDFIWFLKNWDLQGFRRKLEDIRGRYDVLLEKIITKREQERKKKSYKSENGSVKDFLDLLLDIMEDENSEMKLSRDHLKGLVMDYLTAGTDSTAVSIEWAIAEMINHPMELKKAREELERVVGKDRLVQESDVPNLPYLQAIIKETFRLHPPIPLILRSSIEECKVNDYTIPNGTLLIVNLWSIGRDPETWKNPLEFRPERFLPTRSDNQGYWVGPLDVRGQHYQLLPFGTGRRNCTGMSSAMQILPITLAAMIQCFDWKVVNSRSPEVDGDNVVDMTEKPGITAPLAHELVCVPIARFSPHNTFNAA</sequence>
<evidence type="ECO:0008006" key="13">
    <source>
        <dbReference type="Google" id="ProtNLM"/>
    </source>
</evidence>
<protein>
    <recommendedName>
        <fullName evidence="13">Cytochrome P450</fullName>
    </recommendedName>
</protein>
<evidence type="ECO:0000256" key="10">
    <source>
        <dbReference type="SAM" id="Phobius"/>
    </source>
</evidence>
<proteinExistence type="inferred from homology"/>
<name>A0ABQ9MD81_HEVBR</name>
<keyword evidence="6" id="KW-0560">Oxidoreductase</keyword>
<evidence type="ECO:0000256" key="5">
    <source>
        <dbReference type="ARBA" id="ARBA00022723"/>
    </source>
</evidence>
<evidence type="ECO:0000256" key="2">
    <source>
        <dbReference type="ARBA" id="ARBA00004370"/>
    </source>
</evidence>
<evidence type="ECO:0000313" key="11">
    <source>
        <dbReference type="EMBL" id="KAJ9178229.1"/>
    </source>
</evidence>
<keyword evidence="7" id="KW-0408">Iron</keyword>
<feature type="transmembrane region" description="Helical" evidence="10">
    <location>
        <begin position="6"/>
        <end position="25"/>
    </location>
</feature>
<gene>
    <name evidence="11" type="ORF">P3X46_010129</name>
</gene>